<feature type="region of interest" description="Disordered" evidence="1">
    <location>
        <begin position="39"/>
        <end position="68"/>
    </location>
</feature>
<keyword evidence="3" id="KW-1185">Reference proteome</keyword>
<evidence type="ECO:0000313" key="3">
    <source>
        <dbReference type="Proteomes" id="UP001516400"/>
    </source>
</evidence>
<dbReference type="AlphaFoldDB" id="A0ABD2N6N7"/>
<proteinExistence type="predicted"/>
<sequence length="68" mass="7910">MLVWQSKDKDFLLDYISQVTNGQWKFTKLDCRYQDPYLTLPDMNNPNHESRRDDAGAASSTDDLLPET</sequence>
<accession>A0ABD2N6N7</accession>
<evidence type="ECO:0000313" key="2">
    <source>
        <dbReference type="EMBL" id="KAL3274401.1"/>
    </source>
</evidence>
<name>A0ABD2N6N7_9CUCU</name>
<comment type="caution">
    <text evidence="2">The sequence shown here is derived from an EMBL/GenBank/DDBJ whole genome shotgun (WGS) entry which is preliminary data.</text>
</comment>
<dbReference type="EMBL" id="JABFTP020000062">
    <property type="protein sequence ID" value="KAL3274401.1"/>
    <property type="molecule type" value="Genomic_DNA"/>
</dbReference>
<evidence type="ECO:0000256" key="1">
    <source>
        <dbReference type="SAM" id="MobiDB-lite"/>
    </source>
</evidence>
<dbReference type="Proteomes" id="UP001516400">
    <property type="component" value="Unassembled WGS sequence"/>
</dbReference>
<organism evidence="2 3">
    <name type="scientific">Cryptolaemus montrouzieri</name>
    <dbReference type="NCBI Taxonomy" id="559131"/>
    <lineage>
        <taxon>Eukaryota</taxon>
        <taxon>Metazoa</taxon>
        <taxon>Ecdysozoa</taxon>
        <taxon>Arthropoda</taxon>
        <taxon>Hexapoda</taxon>
        <taxon>Insecta</taxon>
        <taxon>Pterygota</taxon>
        <taxon>Neoptera</taxon>
        <taxon>Endopterygota</taxon>
        <taxon>Coleoptera</taxon>
        <taxon>Polyphaga</taxon>
        <taxon>Cucujiformia</taxon>
        <taxon>Coccinelloidea</taxon>
        <taxon>Coccinellidae</taxon>
        <taxon>Scymninae</taxon>
        <taxon>Scymnini</taxon>
        <taxon>Cryptolaemus</taxon>
    </lineage>
</organism>
<protein>
    <submittedName>
        <fullName evidence="2">Uncharacterized protein</fullName>
    </submittedName>
</protein>
<gene>
    <name evidence="2" type="ORF">HHI36_015794</name>
</gene>
<reference evidence="2 3" key="1">
    <citation type="journal article" date="2021" name="BMC Biol.">
        <title>Horizontally acquired antibacterial genes associated with adaptive radiation of ladybird beetles.</title>
        <authorList>
            <person name="Li H.S."/>
            <person name="Tang X.F."/>
            <person name="Huang Y.H."/>
            <person name="Xu Z.Y."/>
            <person name="Chen M.L."/>
            <person name="Du X.Y."/>
            <person name="Qiu B.Y."/>
            <person name="Chen P.T."/>
            <person name="Zhang W."/>
            <person name="Slipinski A."/>
            <person name="Escalona H.E."/>
            <person name="Waterhouse R.M."/>
            <person name="Zwick A."/>
            <person name="Pang H."/>
        </authorList>
    </citation>
    <scope>NUCLEOTIDE SEQUENCE [LARGE SCALE GENOMIC DNA]</scope>
    <source>
        <strain evidence="2">SYSU2018</strain>
    </source>
</reference>